<feature type="active site" description="Proton donor" evidence="6">
    <location>
        <position position="328"/>
    </location>
</feature>
<evidence type="ECO:0000256" key="6">
    <source>
        <dbReference type="PIRSR" id="PIRSR625705-1"/>
    </source>
</evidence>
<evidence type="ECO:0000256" key="4">
    <source>
        <dbReference type="ARBA" id="ARBA00022801"/>
    </source>
</evidence>
<evidence type="ECO:0000256" key="2">
    <source>
        <dbReference type="ARBA" id="ARBA00006285"/>
    </source>
</evidence>
<dbReference type="GO" id="GO:0030203">
    <property type="term" value="P:glycosaminoglycan metabolic process"/>
    <property type="evidence" value="ECO:0007669"/>
    <property type="project" value="TreeGrafter"/>
</dbReference>
<keyword evidence="4" id="KW-0378">Hydrolase</keyword>
<dbReference type="GO" id="GO:0004563">
    <property type="term" value="F:beta-N-acetylhexosaminidase activity"/>
    <property type="evidence" value="ECO:0007669"/>
    <property type="project" value="UniProtKB-EC"/>
</dbReference>
<dbReference type="PANTHER" id="PTHR22600:SF57">
    <property type="entry name" value="BETA-N-ACETYLHEXOSAMINIDASE"/>
    <property type="match status" value="1"/>
</dbReference>
<dbReference type="InterPro" id="IPR029018">
    <property type="entry name" value="Hex-like_dom2"/>
</dbReference>
<feature type="domain" description="Glycoside hydrolase family 20 catalytic" evidence="7">
    <location>
        <begin position="154"/>
        <end position="497"/>
    </location>
</feature>
<gene>
    <name evidence="9" type="ORF">GCM10017584_16400</name>
</gene>
<keyword evidence="5" id="KW-0326">Glycosidase</keyword>
<name>A0A9W6LZP3_9MICO</name>
<dbReference type="InterPro" id="IPR017853">
    <property type="entry name" value="GH"/>
</dbReference>
<dbReference type="EC" id="3.2.1.52" evidence="3"/>
<comment type="caution">
    <text evidence="9">The sequence shown here is derived from an EMBL/GenBank/DDBJ whole genome shotgun (WGS) entry which is preliminary data.</text>
</comment>
<keyword evidence="10" id="KW-1185">Reference proteome</keyword>
<comment type="catalytic activity">
    <reaction evidence="1">
        <text>Hydrolysis of terminal non-reducing N-acetyl-D-hexosamine residues in N-acetyl-beta-D-hexosaminides.</text>
        <dbReference type="EC" id="3.2.1.52"/>
    </reaction>
</comment>
<dbReference type="GO" id="GO:0016020">
    <property type="term" value="C:membrane"/>
    <property type="evidence" value="ECO:0007669"/>
    <property type="project" value="TreeGrafter"/>
</dbReference>
<dbReference type="Gene3D" id="3.30.379.10">
    <property type="entry name" value="Chitobiase/beta-hexosaminidase domain 2-like"/>
    <property type="match status" value="1"/>
</dbReference>
<dbReference type="SUPFAM" id="SSF51445">
    <property type="entry name" value="(Trans)glycosidases"/>
    <property type="match status" value="1"/>
</dbReference>
<reference evidence="9" key="1">
    <citation type="journal article" date="2014" name="Int. J. Syst. Evol. Microbiol.">
        <title>Complete genome sequence of Corynebacterium casei LMG S-19264T (=DSM 44701T), isolated from a smear-ripened cheese.</title>
        <authorList>
            <consortium name="US DOE Joint Genome Institute (JGI-PGF)"/>
            <person name="Walter F."/>
            <person name="Albersmeier A."/>
            <person name="Kalinowski J."/>
            <person name="Ruckert C."/>
        </authorList>
    </citation>
    <scope>NUCLEOTIDE SEQUENCE</scope>
    <source>
        <strain evidence="9">VKM Ac-1401</strain>
    </source>
</reference>
<feature type="domain" description="Beta-hexosaminidase bacterial type N-terminal" evidence="8">
    <location>
        <begin position="6"/>
        <end position="114"/>
    </location>
</feature>
<dbReference type="Proteomes" id="UP001142372">
    <property type="component" value="Unassembled WGS sequence"/>
</dbReference>
<reference evidence="9" key="2">
    <citation type="submission" date="2023-01" db="EMBL/GenBank/DDBJ databases">
        <authorList>
            <person name="Sun Q."/>
            <person name="Evtushenko L."/>
        </authorList>
    </citation>
    <scope>NUCLEOTIDE SEQUENCE</scope>
    <source>
        <strain evidence="9">VKM Ac-1401</strain>
    </source>
</reference>
<dbReference type="GO" id="GO:0005975">
    <property type="term" value="P:carbohydrate metabolic process"/>
    <property type="evidence" value="ECO:0007669"/>
    <property type="project" value="InterPro"/>
</dbReference>
<dbReference type="EMBL" id="BSEN01000006">
    <property type="protein sequence ID" value="GLJ76066.1"/>
    <property type="molecule type" value="Genomic_DNA"/>
</dbReference>
<evidence type="ECO:0000313" key="9">
    <source>
        <dbReference type="EMBL" id="GLJ76066.1"/>
    </source>
</evidence>
<comment type="similarity">
    <text evidence="2">Belongs to the glycosyl hydrolase 20 family.</text>
</comment>
<dbReference type="AlphaFoldDB" id="A0A9W6LZP3"/>
<dbReference type="InterPro" id="IPR025705">
    <property type="entry name" value="Beta_hexosaminidase_sua/sub"/>
</dbReference>
<evidence type="ECO:0000256" key="5">
    <source>
        <dbReference type="ARBA" id="ARBA00023295"/>
    </source>
</evidence>
<dbReference type="CDD" id="cd06563">
    <property type="entry name" value="GH20_chitobiase-like"/>
    <property type="match status" value="1"/>
</dbReference>
<dbReference type="Gene3D" id="3.20.20.80">
    <property type="entry name" value="Glycosidases"/>
    <property type="match status" value="1"/>
</dbReference>
<dbReference type="Pfam" id="PF02838">
    <property type="entry name" value="Glyco_hydro_20b"/>
    <property type="match status" value="1"/>
</dbReference>
<evidence type="ECO:0000256" key="3">
    <source>
        <dbReference type="ARBA" id="ARBA00012663"/>
    </source>
</evidence>
<sequence length="562" mass="61127">MSAAGRLLPKPRHLEERDGEFVVGPRTRILSDASTARPAALLRSVLTASTGFALGEPAEPASPAGTVIALAVDPALVAEGYHLVVDASGVRITGGSAAGVSNGVQAFLQLLPSEVYRRAPVPPVPPAALAGGADGGDAVHWAAPACEIADEPAFRWRGVMLDVARHFLPKHDVLRFIDLMAMHRLNVLHFHLTDDQGWRIQILRYPRLTEVGAWRRESQVGYGADAPGDGRPHGGYYTQQDLREIVAYAAARGITVVPEIESPGHVQAAIAAYPELGVTGERLDVSTRWGIIPNVLNAEEATVEFFTNVLDEVLDIFPSEFIGVGGDECPKGQWRDDPRTQQRMRELGVTTEDALQSWFIRRLDDHLTARGRRLFGWDEILEGGLAPGATVASWRGETGAVAAARSGHDVVLCPDQTAYLNYRQSERPDEPIPLVVVITVRDVYGFDPVPVSLTGDERAHVLGGQANLWTEYMDSPRTLDYFAFPRLCALAEALWTAGERDYDAFAVRLDTHLERLDAVGVEYRHADGPLPWQTRPGIRGRIDSRDARAAEVAALTANIAPA</sequence>
<dbReference type="SUPFAM" id="SSF55545">
    <property type="entry name" value="beta-N-acetylhexosaminidase-like domain"/>
    <property type="match status" value="1"/>
</dbReference>
<dbReference type="InterPro" id="IPR015882">
    <property type="entry name" value="HEX_bac_N"/>
</dbReference>
<evidence type="ECO:0000259" key="8">
    <source>
        <dbReference type="Pfam" id="PF02838"/>
    </source>
</evidence>
<dbReference type="InterPro" id="IPR015883">
    <property type="entry name" value="Glyco_hydro_20_cat"/>
</dbReference>
<evidence type="ECO:0000256" key="1">
    <source>
        <dbReference type="ARBA" id="ARBA00001231"/>
    </source>
</evidence>
<organism evidence="9 10">
    <name type="scientific">Leifsonia poae</name>
    <dbReference type="NCBI Taxonomy" id="110933"/>
    <lineage>
        <taxon>Bacteria</taxon>
        <taxon>Bacillati</taxon>
        <taxon>Actinomycetota</taxon>
        <taxon>Actinomycetes</taxon>
        <taxon>Micrococcales</taxon>
        <taxon>Microbacteriaceae</taxon>
        <taxon>Leifsonia</taxon>
    </lineage>
</organism>
<dbReference type="PANTHER" id="PTHR22600">
    <property type="entry name" value="BETA-HEXOSAMINIDASE"/>
    <property type="match status" value="1"/>
</dbReference>
<protein>
    <recommendedName>
        <fullName evidence="3">beta-N-acetylhexosaminidase</fullName>
        <ecNumber evidence="3">3.2.1.52</ecNumber>
    </recommendedName>
</protein>
<accession>A0A9W6LZP3</accession>
<evidence type="ECO:0000259" key="7">
    <source>
        <dbReference type="Pfam" id="PF00728"/>
    </source>
</evidence>
<dbReference type="RefSeq" id="WP_271176736.1">
    <property type="nucleotide sequence ID" value="NZ_BAAAJO010000005.1"/>
</dbReference>
<dbReference type="Pfam" id="PF00728">
    <property type="entry name" value="Glyco_hydro_20"/>
    <property type="match status" value="1"/>
</dbReference>
<evidence type="ECO:0000313" key="10">
    <source>
        <dbReference type="Proteomes" id="UP001142372"/>
    </source>
</evidence>
<dbReference type="PRINTS" id="PR00738">
    <property type="entry name" value="GLHYDRLASE20"/>
</dbReference>
<proteinExistence type="inferred from homology"/>